<evidence type="ECO:0000313" key="2">
    <source>
        <dbReference type="Proteomes" id="UP000265520"/>
    </source>
</evidence>
<dbReference type="AlphaFoldDB" id="A0A392U4S4"/>
<reference evidence="1 2" key="1">
    <citation type="journal article" date="2018" name="Front. Plant Sci.">
        <title>Red Clover (Trifolium pratense) and Zigzag Clover (T. medium) - A Picture of Genomic Similarities and Differences.</title>
        <authorList>
            <person name="Dluhosova J."/>
            <person name="Istvanek J."/>
            <person name="Nedelnik J."/>
            <person name="Repkova J."/>
        </authorList>
    </citation>
    <scope>NUCLEOTIDE SEQUENCE [LARGE SCALE GENOMIC DNA]</scope>
    <source>
        <strain evidence="2">cv. 10/8</strain>
        <tissue evidence="1">Leaf</tissue>
    </source>
</reference>
<protein>
    <submittedName>
        <fullName evidence="1">Uncharacterized protein</fullName>
    </submittedName>
</protein>
<accession>A0A392U4S4</accession>
<evidence type="ECO:0000313" key="1">
    <source>
        <dbReference type="EMBL" id="MCI68429.1"/>
    </source>
</evidence>
<organism evidence="1 2">
    <name type="scientific">Trifolium medium</name>
    <dbReference type="NCBI Taxonomy" id="97028"/>
    <lineage>
        <taxon>Eukaryota</taxon>
        <taxon>Viridiplantae</taxon>
        <taxon>Streptophyta</taxon>
        <taxon>Embryophyta</taxon>
        <taxon>Tracheophyta</taxon>
        <taxon>Spermatophyta</taxon>
        <taxon>Magnoliopsida</taxon>
        <taxon>eudicotyledons</taxon>
        <taxon>Gunneridae</taxon>
        <taxon>Pentapetalae</taxon>
        <taxon>rosids</taxon>
        <taxon>fabids</taxon>
        <taxon>Fabales</taxon>
        <taxon>Fabaceae</taxon>
        <taxon>Papilionoideae</taxon>
        <taxon>50 kb inversion clade</taxon>
        <taxon>NPAAA clade</taxon>
        <taxon>Hologalegina</taxon>
        <taxon>IRL clade</taxon>
        <taxon>Trifolieae</taxon>
        <taxon>Trifolium</taxon>
    </lineage>
</organism>
<sequence>MTHQINNTIVETKIIGAEMARSSNLNNWYKLTTFMIMNLNREWSETFLEV</sequence>
<proteinExistence type="predicted"/>
<keyword evidence="2" id="KW-1185">Reference proteome</keyword>
<comment type="caution">
    <text evidence="1">The sequence shown here is derived from an EMBL/GenBank/DDBJ whole genome shotgun (WGS) entry which is preliminary data.</text>
</comment>
<dbReference type="EMBL" id="LXQA010736288">
    <property type="protein sequence ID" value="MCI68429.1"/>
    <property type="molecule type" value="Genomic_DNA"/>
</dbReference>
<dbReference type="Proteomes" id="UP000265520">
    <property type="component" value="Unassembled WGS sequence"/>
</dbReference>
<name>A0A392U4S4_9FABA</name>
<feature type="non-terminal residue" evidence="1">
    <location>
        <position position="50"/>
    </location>
</feature>